<dbReference type="Proteomes" id="UP000693946">
    <property type="component" value="Linkage Group LG3"/>
</dbReference>
<evidence type="ECO:0000313" key="1">
    <source>
        <dbReference type="EMBL" id="KAG7496178.1"/>
    </source>
</evidence>
<reference evidence="1 2" key="1">
    <citation type="journal article" date="2021" name="Sci. Rep.">
        <title>Chromosome anchoring in Senegalese sole (Solea senegalensis) reveals sex-associated markers and genome rearrangements in flatfish.</title>
        <authorList>
            <person name="Guerrero-Cozar I."/>
            <person name="Gomez-Garrido J."/>
            <person name="Berbel C."/>
            <person name="Martinez-Blanch J.F."/>
            <person name="Alioto T."/>
            <person name="Claros M.G."/>
            <person name="Gagnaire P.A."/>
            <person name="Manchado M."/>
        </authorList>
    </citation>
    <scope>NUCLEOTIDE SEQUENCE [LARGE SCALE GENOMIC DNA]</scope>
    <source>
        <strain evidence="1">Sse05_10M</strain>
    </source>
</reference>
<dbReference type="AlphaFoldDB" id="A0AAV6QSS9"/>
<dbReference type="EMBL" id="JAGKHQ010000015">
    <property type="protein sequence ID" value="KAG7496178.1"/>
    <property type="molecule type" value="Genomic_DNA"/>
</dbReference>
<name>A0AAV6QSS9_SOLSE</name>
<keyword evidence="2" id="KW-1185">Reference proteome</keyword>
<accession>A0AAV6QSS9</accession>
<evidence type="ECO:0000313" key="2">
    <source>
        <dbReference type="Proteomes" id="UP000693946"/>
    </source>
</evidence>
<comment type="caution">
    <text evidence="1">The sequence shown here is derived from an EMBL/GenBank/DDBJ whole genome shotgun (WGS) entry which is preliminary data.</text>
</comment>
<sequence>MVCWWLCACALYRSSVDSIMKHPAFQVSLAGGEKDRLTLTHCFPVGRHTSGHS</sequence>
<protein>
    <submittedName>
        <fullName evidence="1">Uncharacterized protein</fullName>
    </submittedName>
</protein>
<organism evidence="1 2">
    <name type="scientific">Solea senegalensis</name>
    <name type="common">Senegalese sole</name>
    <dbReference type="NCBI Taxonomy" id="28829"/>
    <lineage>
        <taxon>Eukaryota</taxon>
        <taxon>Metazoa</taxon>
        <taxon>Chordata</taxon>
        <taxon>Craniata</taxon>
        <taxon>Vertebrata</taxon>
        <taxon>Euteleostomi</taxon>
        <taxon>Actinopterygii</taxon>
        <taxon>Neopterygii</taxon>
        <taxon>Teleostei</taxon>
        <taxon>Neoteleostei</taxon>
        <taxon>Acanthomorphata</taxon>
        <taxon>Carangaria</taxon>
        <taxon>Pleuronectiformes</taxon>
        <taxon>Pleuronectoidei</taxon>
        <taxon>Soleidae</taxon>
        <taxon>Solea</taxon>
    </lineage>
</organism>
<gene>
    <name evidence="1" type="ORF">JOB18_013548</name>
</gene>
<proteinExistence type="predicted"/>